<dbReference type="EMBL" id="CADCTT010000300">
    <property type="protein sequence ID" value="CAA9321736.1"/>
    <property type="molecule type" value="Genomic_DNA"/>
</dbReference>
<feature type="compositionally biased region" description="Basic residues" evidence="1">
    <location>
        <begin position="69"/>
        <end position="89"/>
    </location>
</feature>
<feature type="compositionally biased region" description="Basic residues" evidence="1">
    <location>
        <begin position="169"/>
        <end position="183"/>
    </location>
</feature>
<feature type="compositionally biased region" description="Low complexity" evidence="1">
    <location>
        <begin position="315"/>
        <end position="332"/>
    </location>
</feature>
<feature type="non-terminal residue" evidence="2">
    <location>
        <position position="382"/>
    </location>
</feature>
<feature type="non-terminal residue" evidence="2">
    <location>
        <position position="1"/>
    </location>
</feature>
<feature type="compositionally biased region" description="Low complexity" evidence="1">
    <location>
        <begin position="156"/>
        <end position="165"/>
    </location>
</feature>
<sequence>AGRRGDRRGGVRLLLRPGADRADRLGRDHGPGCVGPAGAAGGHGGRHRGADPAVPDPAHAGLVHPGRGAARRRGRGRSRVVGGRRHLPAGRRADRADGLVAVAVPDAGVDPAVSGQRDAGRGTAADLRDRLHHARPDAAVHRPDPADLGARLRVRPPLGRAAGPAGRAGGRRAHPGRDPHRRGPGPAAHLDRADVRLAAAARAGHPAVLRQHRLPVRARGGGDEDLRLHRPLAADDAGHRRRVRAGGAGRRLRGEPGRDLRGAVRLTGGPPGPAAALGRGHRGGRQLPHPRPAVRRRRLRADALPARPGGHRGRAGPARPARLGARALPGRSRGPGGRRRRPGRHRVGPQPVRHRRRVLGPGLRTPGPDPAARGPGPSAPSL</sequence>
<feature type="region of interest" description="Disordered" evidence="1">
    <location>
        <begin position="1"/>
        <end position="93"/>
    </location>
</feature>
<proteinExistence type="predicted"/>
<gene>
    <name evidence="2" type="ORF">AVDCRST_MAG61-2356</name>
</gene>
<organism evidence="2">
    <name type="scientific">uncultured Friedmanniella sp</name>
    <dbReference type="NCBI Taxonomy" id="335381"/>
    <lineage>
        <taxon>Bacteria</taxon>
        <taxon>Bacillati</taxon>
        <taxon>Actinomycetota</taxon>
        <taxon>Actinomycetes</taxon>
        <taxon>Propionibacteriales</taxon>
        <taxon>Nocardioidaceae</taxon>
        <taxon>Friedmanniella</taxon>
        <taxon>environmental samples</taxon>
    </lineage>
</organism>
<dbReference type="AlphaFoldDB" id="A0A6J4L5A1"/>
<name>A0A6J4L5A1_9ACTN</name>
<feature type="compositionally biased region" description="Gly residues" evidence="1">
    <location>
        <begin position="32"/>
        <end position="43"/>
    </location>
</feature>
<accession>A0A6J4L5A1</accession>
<feature type="compositionally biased region" description="Basic and acidic residues" evidence="1">
    <location>
        <begin position="252"/>
        <end position="262"/>
    </location>
</feature>
<evidence type="ECO:0000256" key="1">
    <source>
        <dbReference type="SAM" id="MobiDB-lite"/>
    </source>
</evidence>
<protein>
    <submittedName>
        <fullName evidence="2">Benzoate transport protein</fullName>
    </submittedName>
</protein>
<feature type="compositionally biased region" description="Basic and acidic residues" evidence="1">
    <location>
        <begin position="18"/>
        <end position="30"/>
    </location>
</feature>
<evidence type="ECO:0000313" key="2">
    <source>
        <dbReference type="EMBL" id="CAA9321736.1"/>
    </source>
</evidence>
<feature type="region of interest" description="Disordered" evidence="1">
    <location>
        <begin position="156"/>
        <end position="188"/>
    </location>
</feature>
<feature type="compositionally biased region" description="Basic and acidic residues" evidence="1">
    <location>
        <begin position="229"/>
        <end position="238"/>
    </location>
</feature>
<reference evidence="2" key="1">
    <citation type="submission" date="2020-02" db="EMBL/GenBank/DDBJ databases">
        <authorList>
            <person name="Meier V. D."/>
        </authorList>
    </citation>
    <scope>NUCLEOTIDE SEQUENCE</scope>
    <source>
        <strain evidence="2">AVDCRST_MAG61</strain>
    </source>
</reference>
<feature type="compositionally biased region" description="Basic residues" evidence="1">
    <location>
        <begin position="336"/>
        <end position="358"/>
    </location>
</feature>
<feature type="region of interest" description="Disordered" evidence="1">
    <location>
        <begin position="229"/>
        <end position="382"/>
    </location>
</feature>
<feature type="compositionally biased region" description="Low complexity" evidence="1">
    <location>
        <begin position="370"/>
        <end position="382"/>
    </location>
</feature>